<feature type="transmembrane region" description="Helical" evidence="7">
    <location>
        <begin position="863"/>
        <end position="895"/>
    </location>
</feature>
<feature type="transmembrane region" description="Helical" evidence="7">
    <location>
        <begin position="586"/>
        <end position="603"/>
    </location>
</feature>
<evidence type="ECO:0000256" key="2">
    <source>
        <dbReference type="ARBA" id="ARBA00007779"/>
    </source>
</evidence>
<evidence type="ECO:0000313" key="12">
    <source>
        <dbReference type="Proteomes" id="UP000664859"/>
    </source>
</evidence>
<dbReference type="PANTHER" id="PTHR13018">
    <property type="entry name" value="PROBABLE MEMBRANE PROTEIN DUF221-RELATED"/>
    <property type="match status" value="1"/>
</dbReference>
<evidence type="ECO:0000256" key="4">
    <source>
        <dbReference type="ARBA" id="ARBA00022692"/>
    </source>
</evidence>
<dbReference type="Pfam" id="PF14703">
    <property type="entry name" value="PHM7_cyt"/>
    <property type="match status" value="1"/>
</dbReference>
<name>A0A835ZIY0_9STRA</name>
<keyword evidence="6 7" id="KW-0472">Membrane</keyword>
<accession>A0A835ZIY0</accession>
<evidence type="ECO:0000256" key="7">
    <source>
        <dbReference type="SAM" id="Phobius"/>
    </source>
</evidence>
<comment type="caution">
    <text evidence="11">The sequence shown here is derived from an EMBL/GenBank/DDBJ whole genome shotgun (WGS) entry which is preliminary data.</text>
</comment>
<evidence type="ECO:0000259" key="10">
    <source>
        <dbReference type="Pfam" id="PF14703"/>
    </source>
</evidence>
<feature type="transmembrane region" description="Helical" evidence="7">
    <location>
        <begin position="940"/>
        <end position="961"/>
    </location>
</feature>
<gene>
    <name evidence="11" type="ORF">JKP88DRAFT_251446</name>
</gene>
<organism evidence="11 12">
    <name type="scientific">Tribonema minus</name>
    <dbReference type="NCBI Taxonomy" id="303371"/>
    <lineage>
        <taxon>Eukaryota</taxon>
        <taxon>Sar</taxon>
        <taxon>Stramenopiles</taxon>
        <taxon>Ochrophyta</taxon>
        <taxon>PX clade</taxon>
        <taxon>Xanthophyceae</taxon>
        <taxon>Tribonematales</taxon>
        <taxon>Tribonemataceae</taxon>
        <taxon>Tribonema</taxon>
    </lineage>
</organism>
<feature type="domain" description="CSC1/OSCA1-like 7TM region" evidence="8">
    <location>
        <begin position="479"/>
        <end position="553"/>
    </location>
</feature>
<keyword evidence="4 7" id="KW-0812">Transmembrane</keyword>
<feature type="transmembrane region" description="Helical" evidence="7">
    <location>
        <begin position="734"/>
        <end position="752"/>
    </location>
</feature>
<dbReference type="InterPro" id="IPR027815">
    <property type="entry name" value="CSC1/OSCA1-like_cyt"/>
</dbReference>
<dbReference type="Pfam" id="PF02714">
    <property type="entry name" value="RSN1_7TM"/>
    <property type="match status" value="2"/>
</dbReference>
<keyword evidence="3" id="KW-0813">Transport</keyword>
<comment type="subcellular location">
    <subcellularLocation>
        <location evidence="1">Membrane</location>
        <topology evidence="1">Multi-pass membrane protein</topology>
    </subcellularLocation>
</comment>
<dbReference type="GO" id="GO:0005227">
    <property type="term" value="F:calcium-activated cation channel activity"/>
    <property type="evidence" value="ECO:0007669"/>
    <property type="project" value="InterPro"/>
</dbReference>
<feature type="domain" description="CSC1/OSCA1-like N-terminal transmembrane" evidence="9">
    <location>
        <begin position="29"/>
        <end position="159"/>
    </location>
</feature>
<feature type="transmembrane region" description="Helical" evidence="7">
    <location>
        <begin position="813"/>
        <end position="834"/>
    </location>
</feature>
<keyword evidence="12" id="KW-1185">Reference proteome</keyword>
<dbReference type="InterPro" id="IPR032880">
    <property type="entry name" value="CSC1/OSCA1-like_N"/>
</dbReference>
<dbReference type="AlphaFoldDB" id="A0A835ZIY0"/>
<dbReference type="GO" id="GO:0005886">
    <property type="term" value="C:plasma membrane"/>
    <property type="evidence" value="ECO:0007669"/>
    <property type="project" value="TreeGrafter"/>
</dbReference>
<protein>
    <submittedName>
        <fullName evidence="11">Late exocytosis, associated with Golgi transport-domain-containing protein</fullName>
    </submittedName>
</protein>
<dbReference type="Pfam" id="PF13967">
    <property type="entry name" value="RSN1_TM"/>
    <property type="match status" value="1"/>
</dbReference>
<feature type="transmembrane region" description="Helical" evidence="7">
    <location>
        <begin position="623"/>
        <end position="645"/>
    </location>
</feature>
<dbReference type="Proteomes" id="UP000664859">
    <property type="component" value="Unassembled WGS sequence"/>
</dbReference>
<feature type="transmembrane region" description="Helical" evidence="7">
    <location>
        <begin position="967"/>
        <end position="985"/>
    </location>
</feature>
<feature type="transmembrane region" description="Helical" evidence="7">
    <location>
        <begin position="484"/>
        <end position="504"/>
    </location>
</feature>
<dbReference type="InterPro" id="IPR045122">
    <property type="entry name" value="Csc1-like"/>
</dbReference>
<evidence type="ECO:0000256" key="5">
    <source>
        <dbReference type="ARBA" id="ARBA00022989"/>
    </source>
</evidence>
<feature type="transmembrane region" description="Helical" evidence="7">
    <location>
        <begin position="91"/>
        <end position="111"/>
    </location>
</feature>
<evidence type="ECO:0000256" key="6">
    <source>
        <dbReference type="ARBA" id="ARBA00023136"/>
    </source>
</evidence>
<dbReference type="PANTHER" id="PTHR13018:SF5">
    <property type="entry name" value="RE44586P"/>
    <property type="match status" value="1"/>
</dbReference>
<evidence type="ECO:0000256" key="3">
    <source>
        <dbReference type="ARBA" id="ARBA00022448"/>
    </source>
</evidence>
<dbReference type="InterPro" id="IPR003864">
    <property type="entry name" value="CSC1/OSCA1-like_7TM"/>
</dbReference>
<dbReference type="OrthoDB" id="41125at2759"/>
<feature type="domain" description="CSC1/OSCA1-like cytosolic" evidence="10">
    <location>
        <begin position="184"/>
        <end position="335"/>
    </location>
</feature>
<sequence>MGPPPLTRRTFDALVHTCCHRSANLTLLLRSRPRLFSAYETRRITRPERSPPEASTALLGWVSSVLAVSDEETHRCVGLDTFMFIRFLRMCFFITGVSSAFALVFLIPIYATGGERSSASTGYNSINMANVINGSHRLWATLVFWYGFVALVLHCFWREWLVYLPLRQRYLVEGDVDTPQEYRYTLQVESIPMMERKPERLYRYFDELFPGGVVKVNLCLNTEELEATLAAQHAARNAYEAAVAAVEMQHFDELFAGGGVKVNLCLNTEELAQHAARNANEAAVAVREASGGSVQPQKRLGGFLCCGGRKVNAIPYYEKEMARLTAEAEAAHAELACFSQELAESDTAQLTRAMRKGISIKGGVDLGMEVVGIHAKVCVMREGISIKGGGDLGMEVVGIHAKFHSIDGEPRELALARRWRHVTSATAFVTLNSLVAKQAAVQCEVSGDAFAFATRPAPEPHDVLWANVTVPAAMQRNKRTLANCLWAAGVGFWAIPVAFTQTISNLDELKKLAPWLWIPAPGTLFYEILSSYLPVSALMPLMMLLPRAITKSAVFLQVRALRSALLPRQCGASNHKLQLEVSQTPITQVIALMLLMMLVPWAITKSAVSFMRLKSASAVDLYVFKWHFGFQLANLWLVLIGGSIFEQFGALNADPASVVTTVASKHEPQTKHDWTSETSRTIKFKTPRLLIGGSIFEQFGALKKNPASVVTTVASSIPGVSQFFLNMVITSTNVFIFFLNIVITSTYAGLFMEQSRVVTIAVNALLGETCPAAAAAACARMRAILLAFSSFCIQQFSQFLHPAILTSNRRRNLLLVIACAAATAAAACASRAQFFSDKKKSQRMLNARSDPPSFDWGGTFPPIIFILLVGLVYVCIVPIIQPFCAVFFGLAYVVYKHQALHVYARPAEGGAAYFPLHQLTTLTDLPPPLLRLGLGLVLHLYTLMMSCLYTAEVVMMVYFGIKEGTRQTPMAFVVIVVTALYDTHLRRNLAHVGKTLPLRATRNSLG</sequence>
<feature type="transmembrane region" description="Helical" evidence="7">
    <location>
        <begin position="524"/>
        <end position="545"/>
    </location>
</feature>
<feature type="domain" description="CSC1/OSCA1-like 7TM region" evidence="8">
    <location>
        <begin position="837"/>
        <end position="919"/>
    </location>
</feature>
<evidence type="ECO:0000259" key="8">
    <source>
        <dbReference type="Pfam" id="PF02714"/>
    </source>
</evidence>
<evidence type="ECO:0000256" key="1">
    <source>
        <dbReference type="ARBA" id="ARBA00004141"/>
    </source>
</evidence>
<reference evidence="11" key="1">
    <citation type="submission" date="2021-02" db="EMBL/GenBank/DDBJ databases">
        <title>First Annotated Genome of the Yellow-green Alga Tribonema minus.</title>
        <authorList>
            <person name="Mahan K.M."/>
        </authorList>
    </citation>
    <scope>NUCLEOTIDE SEQUENCE</scope>
    <source>
        <strain evidence="11">UTEX B ZZ1240</strain>
    </source>
</reference>
<evidence type="ECO:0000313" key="11">
    <source>
        <dbReference type="EMBL" id="KAG5191569.1"/>
    </source>
</evidence>
<evidence type="ECO:0000259" key="9">
    <source>
        <dbReference type="Pfam" id="PF13967"/>
    </source>
</evidence>
<keyword evidence="5 7" id="KW-1133">Transmembrane helix</keyword>
<proteinExistence type="inferred from homology"/>
<feature type="transmembrane region" description="Helical" evidence="7">
    <location>
        <begin position="138"/>
        <end position="157"/>
    </location>
</feature>
<comment type="similarity">
    <text evidence="2">Belongs to the CSC1 (TC 1.A.17) family.</text>
</comment>
<dbReference type="EMBL" id="JAFCMP010000018">
    <property type="protein sequence ID" value="KAG5191569.1"/>
    <property type="molecule type" value="Genomic_DNA"/>
</dbReference>